<reference evidence="1" key="1">
    <citation type="submission" date="2019-05" db="EMBL/GenBank/DDBJ databases">
        <authorList>
            <person name="Piombo E."/>
        </authorList>
    </citation>
    <scope>NUCLEOTIDE SEQUENCE</scope>
    <source>
        <strain evidence="1">C2S</strain>
    </source>
</reference>
<comment type="caution">
    <text evidence="1">The sequence shown here is derived from an EMBL/GenBank/DDBJ whole genome shotgun (WGS) entry which is preliminary data.</text>
</comment>
<proteinExistence type="predicted"/>
<sequence length="111" mass="11726">MLSSRDTSMLGIDTTTIHGGDITNTGKEGMSRISTYVSRVFSSLLGQAVLKGISLYQRNSRYKKGNVDNAPLTSRALFPMPGTSHDLGLPRIQAESSGSGVEAELGLGPPT</sequence>
<evidence type="ECO:0000313" key="1">
    <source>
        <dbReference type="EMBL" id="VTT55549.1"/>
    </source>
</evidence>
<gene>
    <name evidence="1" type="ORF">C2S_334</name>
</gene>
<name>A0A5Q3FKS3_FUSFU</name>
<organism evidence="1 2">
    <name type="scientific">Fusarium fujikuroi</name>
    <name type="common">Bakanae and foot rot disease fungus</name>
    <name type="synonym">Gibberella fujikuroi</name>
    <dbReference type="NCBI Taxonomy" id="5127"/>
    <lineage>
        <taxon>Eukaryota</taxon>
        <taxon>Fungi</taxon>
        <taxon>Dikarya</taxon>
        <taxon>Ascomycota</taxon>
        <taxon>Pezizomycotina</taxon>
        <taxon>Sordariomycetes</taxon>
        <taxon>Hypocreomycetidae</taxon>
        <taxon>Hypocreales</taxon>
        <taxon>Nectriaceae</taxon>
        <taxon>Fusarium</taxon>
        <taxon>Fusarium fujikuroi species complex</taxon>
    </lineage>
</organism>
<dbReference type="Proteomes" id="UP000760494">
    <property type="component" value="Unassembled WGS sequence"/>
</dbReference>
<accession>A0A5Q3FKS3</accession>
<protein>
    <submittedName>
        <fullName evidence="1">Uncharacterized protein</fullName>
    </submittedName>
</protein>
<dbReference type="AlphaFoldDB" id="A0A5Q3FKS3"/>
<dbReference type="EMBL" id="CABFJX010000001">
    <property type="protein sequence ID" value="VTT55549.1"/>
    <property type="molecule type" value="Genomic_DNA"/>
</dbReference>
<evidence type="ECO:0000313" key="2">
    <source>
        <dbReference type="Proteomes" id="UP000760494"/>
    </source>
</evidence>